<dbReference type="AlphaFoldDB" id="A0A7W6FVZ9"/>
<accession>A0A7W6FVZ9</accession>
<dbReference type="Proteomes" id="UP000531216">
    <property type="component" value="Unassembled WGS sequence"/>
</dbReference>
<name>A0A7W6FVZ9_9HYPH</name>
<dbReference type="EMBL" id="JACIDO010000011">
    <property type="protein sequence ID" value="MBB3937666.1"/>
    <property type="molecule type" value="Genomic_DNA"/>
</dbReference>
<dbReference type="RefSeq" id="WP_090964608.1">
    <property type="nucleotide sequence ID" value="NZ_FOOA01000014.1"/>
</dbReference>
<reference evidence="2 3" key="1">
    <citation type="submission" date="2020-08" db="EMBL/GenBank/DDBJ databases">
        <title>Genomic Encyclopedia of Type Strains, Phase IV (KMG-IV): sequencing the most valuable type-strain genomes for metagenomic binning, comparative biology and taxonomic classification.</title>
        <authorList>
            <person name="Goeker M."/>
        </authorList>
    </citation>
    <scope>NUCLEOTIDE SEQUENCE [LARGE SCALE GENOMIC DNA]</scope>
    <source>
        <strain evidence="2 3">DSM 25024</strain>
    </source>
</reference>
<feature type="compositionally biased region" description="Gly residues" evidence="1">
    <location>
        <begin position="156"/>
        <end position="187"/>
    </location>
</feature>
<proteinExistence type="predicted"/>
<protein>
    <submittedName>
        <fullName evidence="2">Uncharacterized protein</fullName>
    </submittedName>
</protein>
<organism evidence="2 3">
    <name type="scientific">Aureimonas phyllosphaerae</name>
    <dbReference type="NCBI Taxonomy" id="1166078"/>
    <lineage>
        <taxon>Bacteria</taxon>
        <taxon>Pseudomonadati</taxon>
        <taxon>Pseudomonadota</taxon>
        <taxon>Alphaproteobacteria</taxon>
        <taxon>Hyphomicrobiales</taxon>
        <taxon>Aurantimonadaceae</taxon>
        <taxon>Aureimonas</taxon>
    </lineage>
</organism>
<comment type="caution">
    <text evidence="2">The sequence shown here is derived from an EMBL/GenBank/DDBJ whole genome shotgun (WGS) entry which is preliminary data.</text>
</comment>
<feature type="region of interest" description="Disordered" evidence="1">
    <location>
        <begin position="111"/>
        <end position="232"/>
    </location>
</feature>
<feature type="compositionally biased region" description="Gly residues" evidence="1">
    <location>
        <begin position="111"/>
        <end position="147"/>
    </location>
</feature>
<feature type="compositionally biased region" description="Low complexity" evidence="1">
    <location>
        <begin position="206"/>
        <end position="221"/>
    </location>
</feature>
<feature type="compositionally biased region" description="Gly residues" evidence="1">
    <location>
        <begin position="196"/>
        <end position="205"/>
    </location>
</feature>
<gene>
    <name evidence="2" type="ORF">GGR05_003834</name>
</gene>
<sequence>MLPFSNLLGTIPINTADGGHIVYETPGTYQWICPAGVFTVALLAVAGGAAYLASQSGGGGGELRWKNRVRVEPGQAYDVVVGAAGGVTSFSFAGQTLLLANPGVGTVGGSGGIGDGGGNGGTGGPTNAGGQGGGGAGGYSGPGGNGGSTSVAATAGQGGGGGGAGGASGSGSSGGGGVGKWGEGPSGAAGPSGTAGNPGIGGSYGQSGQQLSTGGSTTDQGGFYGGGGARHGRGGKGVLRIVWGKGQDNGGRAFPSSLVDSAEGHQGNATALYSLSDASGNTGTSESNIPALYDGDRSQTGTPALVSTAALPVVRIRFPEGERAFFGFVFQSNVQTTWSYRIRKDGVWGSWLGTVNTSGDTIRSNAFKGDAIEFRRDNYSAFNMYEFAPFYRD</sequence>
<evidence type="ECO:0000313" key="3">
    <source>
        <dbReference type="Proteomes" id="UP000531216"/>
    </source>
</evidence>
<keyword evidence="3" id="KW-1185">Reference proteome</keyword>
<evidence type="ECO:0000313" key="2">
    <source>
        <dbReference type="EMBL" id="MBB3937666.1"/>
    </source>
</evidence>
<evidence type="ECO:0000256" key="1">
    <source>
        <dbReference type="SAM" id="MobiDB-lite"/>
    </source>
</evidence>